<keyword evidence="14" id="KW-1185">Reference proteome</keyword>
<dbReference type="GO" id="GO:0000724">
    <property type="term" value="P:double-strand break repair via homologous recombination"/>
    <property type="evidence" value="ECO:0007669"/>
    <property type="project" value="InterPro"/>
</dbReference>
<evidence type="ECO:0000256" key="9">
    <source>
        <dbReference type="ARBA" id="ARBA00023242"/>
    </source>
</evidence>
<evidence type="ECO:0000256" key="4">
    <source>
        <dbReference type="ARBA" id="ARBA00022679"/>
    </source>
</evidence>
<dbReference type="CDD" id="cd16651">
    <property type="entry name" value="SPL-RING_NSE2"/>
    <property type="match status" value="1"/>
</dbReference>
<dbReference type="Proteomes" id="UP000235672">
    <property type="component" value="Unassembled WGS sequence"/>
</dbReference>
<keyword evidence="6 10" id="KW-0863">Zinc-finger</keyword>
<keyword evidence="8" id="KW-0862">Zinc</keyword>
<feature type="compositionally biased region" description="Pro residues" evidence="11">
    <location>
        <begin position="37"/>
        <end position="47"/>
    </location>
</feature>
<dbReference type="PANTHER" id="PTHR21330">
    <property type="entry name" value="E3 SUMO-PROTEIN LIGASE NSE2"/>
    <property type="match status" value="1"/>
</dbReference>
<feature type="compositionally biased region" description="Acidic residues" evidence="11">
    <location>
        <begin position="400"/>
        <end position="410"/>
    </location>
</feature>
<dbReference type="GO" id="GO:0005634">
    <property type="term" value="C:nucleus"/>
    <property type="evidence" value="ECO:0007669"/>
    <property type="project" value="UniProtKB-SubCell"/>
</dbReference>
<feature type="region of interest" description="Disordered" evidence="11">
    <location>
        <begin position="1"/>
        <end position="50"/>
    </location>
</feature>
<reference evidence="13 14" key="1">
    <citation type="submission" date="2016-05" db="EMBL/GenBank/DDBJ databases">
        <title>A degradative enzymes factory behind the ericoid mycorrhizal symbiosis.</title>
        <authorList>
            <consortium name="DOE Joint Genome Institute"/>
            <person name="Martino E."/>
            <person name="Morin E."/>
            <person name="Grelet G."/>
            <person name="Kuo A."/>
            <person name="Kohler A."/>
            <person name="Daghino S."/>
            <person name="Barry K."/>
            <person name="Choi C."/>
            <person name="Cichocki N."/>
            <person name="Clum A."/>
            <person name="Copeland A."/>
            <person name="Hainaut M."/>
            <person name="Haridas S."/>
            <person name="Labutti K."/>
            <person name="Lindquist E."/>
            <person name="Lipzen A."/>
            <person name="Khouja H.-R."/>
            <person name="Murat C."/>
            <person name="Ohm R."/>
            <person name="Olson A."/>
            <person name="Spatafora J."/>
            <person name="Veneault-Fourrey C."/>
            <person name="Henrissat B."/>
            <person name="Grigoriev I."/>
            <person name="Martin F."/>
            <person name="Perotto S."/>
        </authorList>
    </citation>
    <scope>NUCLEOTIDE SEQUENCE [LARGE SCALE GENOMIC DNA]</scope>
    <source>
        <strain evidence="13 14">UAMH 7357</strain>
    </source>
</reference>
<keyword evidence="4" id="KW-0808">Transferase</keyword>
<feature type="compositionally biased region" description="Basic and acidic residues" evidence="11">
    <location>
        <begin position="100"/>
        <end position="125"/>
    </location>
</feature>
<comment type="subcellular location">
    <subcellularLocation>
        <location evidence="1">Nucleus</location>
    </subcellularLocation>
</comment>
<dbReference type="GO" id="GO:0008270">
    <property type="term" value="F:zinc ion binding"/>
    <property type="evidence" value="ECO:0007669"/>
    <property type="project" value="UniProtKB-KW"/>
</dbReference>
<dbReference type="PANTHER" id="PTHR21330:SF1">
    <property type="entry name" value="E3 SUMO-PROTEIN LIGASE NSE2"/>
    <property type="match status" value="1"/>
</dbReference>
<dbReference type="GO" id="GO:0061665">
    <property type="term" value="F:SUMO ligase activity"/>
    <property type="evidence" value="ECO:0007669"/>
    <property type="project" value="TreeGrafter"/>
</dbReference>
<name>A0A2J6QN96_9HELO</name>
<evidence type="ECO:0000256" key="3">
    <source>
        <dbReference type="ARBA" id="ARBA00008212"/>
    </source>
</evidence>
<dbReference type="EMBL" id="KZ613465">
    <property type="protein sequence ID" value="PMD27738.1"/>
    <property type="molecule type" value="Genomic_DNA"/>
</dbReference>
<evidence type="ECO:0000313" key="14">
    <source>
        <dbReference type="Proteomes" id="UP000235672"/>
    </source>
</evidence>
<dbReference type="InterPro" id="IPR004181">
    <property type="entry name" value="Znf_MIZ"/>
</dbReference>
<comment type="pathway">
    <text evidence="2">Protein modification; protein sumoylation.</text>
</comment>
<accession>A0A2J6QN96</accession>
<feature type="domain" description="SP-RING-type" evidence="12">
    <location>
        <begin position="294"/>
        <end position="395"/>
    </location>
</feature>
<feature type="region of interest" description="Disordered" evidence="11">
    <location>
        <begin position="168"/>
        <end position="203"/>
    </location>
</feature>
<evidence type="ECO:0000256" key="2">
    <source>
        <dbReference type="ARBA" id="ARBA00004718"/>
    </source>
</evidence>
<evidence type="ECO:0000256" key="8">
    <source>
        <dbReference type="ARBA" id="ARBA00022833"/>
    </source>
</evidence>
<evidence type="ECO:0000259" key="12">
    <source>
        <dbReference type="PROSITE" id="PS51044"/>
    </source>
</evidence>
<dbReference type="STRING" id="1745343.A0A2J6QN96"/>
<dbReference type="InterPro" id="IPR013083">
    <property type="entry name" value="Znf_RING/FYVE/PHD"/>
</dbReference>
<feature type="region of interest" description="Disordered" evidence="11">
    <location>
        <begin position="97"/>
        <end position="126"/>
    </location>
</feature>
<organism evidence="13 14">
    <name type="scientific">Hyaloscypha hepaticicola</name>
    <dbReference type="NCBI Taxonomy" id="2082293"/>
    <lineage>
        <taxon>Eukaryota</taxon>
        <taxon>Fungi</taxon>
        <taxon>Dikarya</taxon>
        <taxon>Ascomycota</taxon>
        <taxon>Pezizomycotina</taxon>
        <taxon>Leotiomycetes</taxon>
        <taxon>Helotiales</taxon>
        <taxon>Hyaloscyphaceae</taxon>
        <taxon>Hyaloscypha</taxon>
    </lineage>
</organism>
<evidence type="ECO:0000256" key="6">
    <source>
        <dbReference type="ARBA" id="ARBA00022771"/>
    </source>
</evidence>
<dbReference type="OrthoDB" id="26899at2759"/>
<dbReference type="GO" id="GO:0030915">
    <property type="term" value="C:Smc5-Smc6 complex"/>
    <property type="evidence" value="ECO:0007669"/>
    <property type="project" value="InterPro"/>
</dbReference>
<dbReference type="InterPro" id="IPR026846">
    <property type="entry name" value="Nse2(Mms21)"/>
</dbReference>
<feature type="compositionally biased region" description="Acidic residues" evidence="11">
    <location>
        <begin position="461"/>
        <end position="471"/>
    </location>
</feature>
<sequence>MSTARRLVQRGRQNEEASPVPRNRQRRQETEADHLPTPLPPYEPPSCPLSASAQKAIDNLRVNYDFSKYKKHLTGAMDAITTAAADNNERLAMHQTAVQRHAESRKSKDIPEDQKPEHHVEEERYTNGLERQVSDLTAKAEKALRELIDYGDELTMQDSIMRELSENLAAAPAGRPAARRRGRSHVEDAEEEEPQDENAPAANENIFSAVELLKEAKEEHAREYTAKSMRARYGDHNEYRNFKRTVHDALHPGDNQPPVPHASTWFPEEGSNSSAGARRRRNNTTDNTNNDEDSGDEIEMTGVTFNMKCPLTLQTFTEPYSNNVCRHTFEKRALLEYFNGAATLFIPPGQPRGRGQPSQGVRQAKCPQTGCEKWFQLKDFFDDQLIIRKLQRMQKASAQVDDDDDDDDDDARPRGTQRNRPTQIDDNSDRSVNVQEERRKTIKKVKREKQSLMKVASSEPGGEEVDAMDTD</sequence>
<keyword evidence="5" id="KW-0479">Metal-binding</keyword>
<evidence type="ECO:0000256" key="7">
    <source>
        <dbReference type="ARBA" id="ARBA00022786"/>
    </source>
</evidence>
<keyword evidence="9" id="KW-0539">Nucleus</keyword>
<dbReference type="Pfam" id="PF11789">
    <property type="entry name" value="zf-Nse"/>
    <property type="match status" value="1"/>
</dbReference>
<gene>
    <name evidence="13" type="ORF">NA56DRAFT_560921</name>
</gene>
<dbReference type="UniPathway" id="UPA00886"/>
<feature type="region of interest" description="Disordered" evidence="11">
    <location>
        <begin position="248"/>
        <end position="297"/>
    </location>
</feature>
<comment type="similarity">
    <text evidence="3">Belongs to the NSE2 family.</text>
</comment>
<keyword evidence="7" id="KW-0833">Ubl conjugation pathway</keyword>
<proteinExistence type="inferred from homology"/>
<protein>
    <recommendedName>
        <fullName evidence="12">SP-RING-type domain-containing protein</fullName>
    </recommendedName>
</protein>
<feature type="compositionally biased region" description="Polar residues" evidence="11">
    <location>
        <begin position="416"/>
        <end position="434"/>
    </location>
</feature>
<dbReference type="PROSITE" id="PS51044">
    <property type="entry name" value="ZF_SP_RING"/>
    <property type="match status" value="1"/>
</dbReference>
<evidence type="ECO:0000313" key="13">
    <source>
        <dbReference type="EMBL" id="PMD27738.1"/>
    </source>
</evidence>
<evidence type="ECO:0000256" key="10">
    <source>
        <dbReference type="PROSITE-ProRule" id="PRU00452"/>
    </source>
</evidence>
<dbReference type="Gene3D" id="3.30.40.10">
    <property type="entry name" value="Zinc/RING finger domain, C3HC4 (zinc finger)"/>
    <property type="match status" value="1"/>
</dbReference>
<evidence type="ECO:0000256" key="1">
    <source>
        <dbReference type="ARBA" id="ARBA00004123"/>
    </source>
</evidence>
<dbReference type="SUPFAM" id="SSF57850">
    <property type="entry name" value="RING/U-box"/>
    <property type="match status" value="1"/>
</dbReference>
<evidence type="ECO:0000256" key="5">
    <source>
        <dbReference type="ARBA" id="ARBA00022723"/>
    </source>
</evidence>
<dbReference type="GO" id="GO:0016925">
    <property type="term" value="P:protein sumoylation"/>
    <property type="evidence" value="ECO:0007669"/>
    <property type="project" value="UniProtKB-UniPathway"/>
</dbReference>
<evidence type="ECO:0000256" key="11">
    <source>
        <dbReference type="SAM" id="MobiDB-lite"/>
    </source>
</evidence>
<feature type="region of interest" description="Disordered" evidence="11">
    <location>
        <begin position="396"/>
        <end position="471"/>
    </location>
</feature>
<dbReference type="AlphaFoldDB" id="A0A2J6QN96"/>